<sequence>MCSILVIADDLTGAAEIAGIVHQSGLRAEVFTWYSNQNFDSDVAIVNSNTRSLTANEAIIQIREIIDTIDIPSFNWVYLKFDSALRGHIYAEISTYREILNVPKIFFCPVNPSLNRYIKNGNYWINNQLISQTSFSKDPEFPILDDNVLKILGASDWTIKRVFEDEIDNTVYVCEVLTADDINDLAVKTSSNSVNAGAAAYFKALLKSYIGENKHHNSDLNSEYFISSVDKSIISSESTLFVCGSSHKNSRNWLHKQDPQAVLYWNAKDYTVIQGIVEKIKNEGKVILAFLDDLDFDADYLRHAMAKLVKQVFINSNLRELYIEGGATAYEILNTLNVQRMLPVHVYEAGVIRMKIENSELHIILKPGSYFWSNDQVV</sequence>
<dbReference type="Gene3D" id="3.40.50.10840">
    <property type="entry name" value="Putative sugar-binding, N-terminal domain"/>
    <property type="match status" value="1"/>
</dbReference>
<keyword evidence="3" id="KW-1185">Reference proteome</keyword>
<dbReference type="Proteomes" id="UP001165302">
    <property type="component" value="Unassembled WGS sequence"/>
</dbReference>
<dbReference type="InterPro" id="IPR010737">
    <property type="entry name" value="4-carb_acid_sugar_kinase_N"/>
</dbReference>
<dbReference type="SUPFAM" id="SSF142764">
    <property type="entry name" value="YgbK-like"/>
    <property type="match status" value="1"/>
</dbReference>
<dbReference type="EMBL" id="JADEYP010000008">
    <property type="protein sequence ID" value="MCA5004714.1"/>
    <property type="molecule type" value="Genomic_DNA"/>
</dbReference>
<dbReference type="RefSeq" id="WP_225552101.1">
    <property type="nucleotide sequence ID" value="NZ_JADEYP010000008.1"/>
</dbReference>
<dbReference type="Pfam" id="PF07005">
    <property type="entry name" value="SBD_N"/>
    <property type="match status" value="1"/>
</dbReference>
<name>A0ABS7Z3H5_9SPHI</name>
<evidence type="ECO:0000313" key="2">
    <source>
        <dbReference type="EMBL" id="MCA5004714.1"/>
    </source>
</evidence>
<protein>
    <recommendedName>
        <fullName evidence="1">Four-carbon acid sugar kinase N-terminal domain-containing protein</fullName>
    </recommendedName>
</protein>
<evidence type="ECO:0000259" key="1">
    <source>
        <dbReference type="Pfam" id="PF07005"/>
    </source>
</evidence>
<organism evidence="2 3">
    <name type="scientific">Sphingobacterium bovistauri</name>
    <dbReference type="NCBI Taxonomy" id="2781959"/>
    <lineage>
        <taxon>Bacteria</taxon>
        <taxon>Pseudomonadati</taxon>
        <taxon>Bacteroidota</taxon>
        <taxon>Sphingobacteriia</taxon>
        <taxon>Sphingobacteriales</taxon>
        <taxon>Sphingobacteriaceae</taxon>
        <taxon>Sphingobacterium</taxon>
    </lineage>
</organism>
<dbReference type="Gene3D" id="3.40.980.20">
    <property type="entry name" value="Four-carbon acid sugar kinase, nucleotide binding domain"/>
    <property type="match status" value="1"/>
</dbReference>
<comment type="caution">
    <text evidence="2">The sequence shown here is derived from an EMBL/GenBank/DDBJ whole genome shotgun (WGS) entry which is preliminary data.</text>
</comment>
<accession>A0ABS7Z3H5</accession>
<reference evidence="2" key="1">
    <citation type="submission" date="2020-10" db="EMBL/GenBank/DDBJ databases">
        <authorList>
            <person name="Lu T."/>
            <person name="Wang Q."/>
            <person name="Han X."/>
        </authorList>
    </citation>
    <scope>NUCLEOTIDE SEQUENCE</scope>
    <source>
        <strain evidence="2">WQ 366</strain>
    </source>
</reference>
<proteinExistence type="predicted"/>
<dbReference type="InterPro" id="IPR037051">
    <property type="entry name" value="4-carb_acid_sugar_kinase_N_sf"/>
</dbReference>
<dbReference type="InterPro" id="IPR042213">
    <property type="entry name" value="NBD_C_sf"/>
</dbReference>
<gene>
    <name evidence="2" type="ORF">IPZ78_06040</name>
</gene>
<feature type="domain" description="Four-carbon acid sugar kinase N-terminal" evidence="1">
    <location>
        <begin position="4"/>
        <end position="155"/>
    </location>
</feature>
<evidence type="ECO:0000313" key="3">
    <source>
        <dbReference type="Proteomes" id="UP001165302"/>
    </source>
</evidence>